<keyword evidence="1" id="KW-0732">Signal</keyword>
<dbReference type="InterPro" id="IPR006311">
    <property type="entry name" value="TAT_signal"/>
</dbReference>
<dbReference type="Proteomes" id="UP001219862">
    <property type="component" value="Unassembled WGS sequence"/>
</dbReference>
<keyword evidence="2" id="KW-0378">Hydrolase</keyword>
<gene>
    <name evidence="7" type="ORF">PRZ01_17880</name>
</gene>
<dbReference type="PANTHER" id="PTHR43739:SF2">
    <property type="entry name" value="OLIGOXYLOGLUCAN-REDUCING END-SPECIFIC XYLOGLUCANASE-RELATED"/>
    <property type="match status" value="1"/>
</dbReference>
<dbReference type="EMBL" id="JAQQXS010000020">
    <property type="protein sequence ID" value="MDC8787064.1"/>
    <property type="molecule type" value="Genomic_DNA"/>
</dbReference>
<organism evidence="7 8">
    <name type="scientific">Roseateles koreensis</name>
    <dbReference type="NCBI Taxonomy" id="2987526"/>
    <lineage>
        <taxon>Bacteria</taxon>
        <taxon>Pseudomonadati</taxon>
        <taxon>Pseudomonadota</taxon>
        <taxon>Betaproteobacteria</taxon>
        <taxon>Burkholderiales</taxon>
        <taxon>Sphaerotilaceae</taxon>
        <taxon>Roseateles</taxon>
    </lineage>
</organism>
<keyword evidence="3" id="KW-0119">Carbohydrate metabolism</keyword>
<keyword evidence="8" id="KW-1185">Reference proteome</keyword>
<name>A0ABT5KVW3_9BURK</name>
<dbReference type="SUPFAM" id="SSF110296">
    <property type="entry name" value="Oligoxyloglucan reducing end-specific cellobiohydrolase"/>
    <property type="match status" value="2"/>
</dbReference>
<proteinExistence type="inferred from homology"/>
<evidence type="ECO:0000256" key="6">
    <source>
        <dbReference type="ARBA" id="ARBA00037986"/>
    </source>
</evidence>
<dbReference type="Gene3D" id="2.130.10.10">
    <property type="entry name" value="YVTN repeat-like/Quinoprotein amine dehydrogenase"/>
    <property type="match status" value="2"/>
</dbReference>
<evidence type="ECO:0000256" key="5">
    <source>
        <dbReference type="ARBA" id="ARBA00023326"/>
    </source>
</evidence>
<evidence type="ECO:0008006" key="9">
    <source>
        <dbReference type="Google" id="ProtNLM"/>
    </source>
</evidence>
<dbReference type="Pfam" id="PF02012">
    <property type="entry name" value="BNR"/>
    <property type="match status" value="1"/>
</dbReference>
<dbReference type="InterPro" id="IPR015943">
    <property type="entry name" value="WD40/YVTN_repeat-like_dom_sf"/>
</dbReference>
<dbReference type="PANTHER" id="PTHR43739">
    <property type="entry name" value="XYLOGLUCANASE (EUROFUNG)"/>
    <property type="match status" value="1"/>
</dbReference>
<evidence type="ECO:0000313" key="8">
    <source>
        <dbReference type="Proteomes" id="UP001219862"/>
    </source>
</evidence>
<comment type="caution">
    <text evidence="7">The sequence shown here is derived from an EMBL/GenBank/DDBJ whole genome shotgun (WGS) entry which is preliminary data.</text>
</comment>
<protein>
    <recommendedName>
        <fullName evidence="9">BNR/Asp-box repeat-containing protein</fullName>
    </recommendedName>
</protein>
<evidence type="ECO:0000256" key="4">
    <source>
        <dbReference type="ARBA" id="ARBA00023295"/>
    </source>
</evidence>
<keyword evidence="5" id="KW-0624">Polysaccharide degradation</keyword>
<dbReference type="InterPro" id="IPR002860">
    <property type="entry name" value="BNR_rpt"/>
</dbReference>
<accession>A0ABT5KVW3</accession>
<comment type="similarity">
    <text evidence="6">Belongs to the glycosyl hydrolase 74 family.</text>
</comment>
<evidence type="ECO:0000256" key="1">
    <source>
        <dbReference type="ARBA" id="ARBA00022729"/>
    </source>
</evidence>
<evidence type="ECO:0000256" key="2">
    <source>
        <dbReference type="ARBA" id="ARBA00022801"/>
    </source>
</evidence>
<dbReference type="RefSeq" id="WP_273598204.1">
    <property type="nucleotide sequence ID" value="NZ_JAQQXS010000020.1"/>
</dbReference>
<evidence type="ECO:0000256" key="3">
    <source>
        <dbReference type="ARBA" id="ARBA00023277"/>
    </source>
</evidence>
<dbReference type="InterPro" id="IPR052025">
    <property type="entry name" value="Xyloglucanase_GH74"/>
</dbReference>
<sequence length="754" mass="80350">MSSRRAFIQGAGLCAVLGPRAAAWGSAARTQDAPLASAAANAYDWKSVPFGGGGFINGFVFHPKERGLLYARTDIGGAYRFDPAAKSWQPLLDHLPRADSDLMGVLSLALDPNDTGRVYLACGLYLGDWARAGALLASNDRGASWQVTELGIKLGGNEPGRGTGERLQVDPNLGEILLLGSSRDGLLKSADRGKSFSRLSFAPRHVSLVVFDPRSGTPGEASQSVYVGSHDQPGLYASHDGGRSFTREPGTPAQVPQRAVFTADGALLVCFAHGDEPFAGNPGNAQTGGVWRRDPQGHWHDITPVKPGAGKFGFGYSGLDADPKKPGRIIVSTIERWTEGDELFITDDHGDHWAALGPRSRHDASAYPWLMNFMRGEDRMGHWISDVKMDPFNSERALYGTGFGLWMSDALGAAQSNDPVHWDFTVANLEETATLEIKSPSGGAALLGAMGDVSGAAWDDVRKTPGAGLFAPSSETNRSVDFAELNPALLARTSDFAATGGYASADGGASWRPFGPSPRVAKSPQGQHMPTGRIAVSAKGSAFVWVPEKQAALYSHDQGKTWHRCEGWPDAREVSLDPVADRTLDGVFYVHDRANGQILQSVDGGKAFKPCITGLPSVASYQSAQLICAPGTLRDLWLALPDVLLHFPGLDKAAKAIKSVAEPWLIAVGKGPAPGSGAGLHSLYVWGKVRTAGATSEGLFRTDDEGRNFLRINDDRHRYGFLLSMTADPLEHGTVYLAPHGRGIIMGRPKAGIS</sequence>
<dbReference type="PROSITE" id="PS51318">
    <property type="entry name" value="TAT"/>
    <property type="match status" value="1"/>
</dbReference>
<evidence type="ECO:0000313" key="7">
    <source>
        <dbReference type="EMBL" id="MDC8787064.1"/>
    </source>
</evidence>
<keyword evidence="4" id="KW-0326">Glycosidase</keyword>
<reference evidence="7 8" key="1">
    <citation type="submission" date="2022-10" db="EMBL/GenBank/DDBJ databases">
        <title>paucibacter sp. hw8 Genome sequencing.</title>
        <authorList>
            <person name="Park S."/>
        </authorList>
    </citation>
    <scope>NUCLEOTIDE SEQUENCE [LARGE SCALE GENOMIC DNA]</scope>
    <source>
        <strain evidence="8">hw8</strain>
    </source>
</reference>
<dbReference type="CDD" id="cd15482">
    <property type="entry name" value="Sialidase_non-viral"/>
    <property type="match status" value="2"/>
</dbReference>